<accession>B3PHV1</accession>
<dbReference type="AlphaFoldDB" id="B3PHV1"/>
<reference evidence="2 3" key="1">
    <citation type="journal article" date="2008" name="J. Bacteriol.">
        <title>Insights into plant cell wall degradation from the genome sequence of the soil bacterium Cellvibrio japonicus.</title>
        <authorList>
            <person name="Deboy R.T."/>
            <person name="Mongodin E.F."/>
            <person name="Fouts D.E."/>
            <person name="Tailford L.E."/>
            <person name="Khouri H."/>
            <person name="Emerson J.B."/>
            <person name="Mohamoud Y."/>
            <person name="Watkins K."/>
            <person name="Henrissat B."/>
            <person name="Gilbert H.J."/>
            <person name="Nelson K.E."/>
        </authorList>
    </citation>
    <scope>NUCLEOTIDE SEQUENCE [LARGE SCALE GENOMIC DNA]</scope>
    <source>
        <strain evidence="2 3">Ueda107</strain>
    </source>
</reference>
<protein>
    <recommendedName>
        <fullName evidence="4">Lipoprotein</fullName>
    </recommendedName>
</protein>
<dbReference type="Proteomes" id="UP000001036">
    <property type="component" value="Chromosome"/>
</dbReference>
<organism evidence="2 3">
    <name type="scientific">Cellvibrio japonicus (strain Ueda107)</name>
    <name type="common">Pseudomonas fluorescens subsp. cellulosa</name>
    <dbReference type="NCBI Taxonomy" id="498211"/>
    <lineage>
        <taxon>Bacteria</taxon>
        <taxon>Pseudomonadati</taxon>
        <taxon>Pseudomonadota</taxon>
        <taxon>Gammaproteobacteria</taxon>
        <taxon>Cellvibrionales</taxon>
        <taxon>Cellvibrionaceae</taxon>
        <taxon>Cellvibrio</taxon>
    </lineage>
</organism>
<feature type="signal peptide" evidence="1">
    <location>
        <begin position="1"/>
        <end position="21"/>
    </location>
</feature>
<keyword evidence="3" id="KW-1185">Reference proteome</keyword>
<evidence type="ECO:0000256" key="1">
    <source>
        <dbReference type="SAM" id="SignalP"/>
    </source>
</evidence>
<dbReference type="EMBL" id="CP000934">
    <property type="protein sequence ID" value="ACE85720.1"/>
    <property type="molecule type" value="Genomic_DNA"/>
</dbReference>
<dbReference type="KEGG" id="cja:CJA_3694"/>
<evidence type="ECO:0008006" key="4">
    <source>
        <dbReference type="Google" id="ProtNLM"/>
    </source>
</evidence>
<dbReference type="RefSeq" id="WP_012489266.1">
    <property type="nucleotide sequence ID" value="NC_010995.1"/>
</dbReference>
<dbReference type="OrthoDB" id="6267475at2"/>
<proteinExistence type="predicted"/>
<evidence type="ECO:0000313" key="3">
    <source>
        <dbReference type="Proteomes" id="UP000001036"/>
    </source>
</evidence>
<sequence length="180" mass="19586">MNTLKATLGIVLTLLAAGVQAEARDFKLPPIMYYSTLEKSLFENLKQKPIFSQLDEELYGSPLRLAVTHTFAPTAGGTATGLTSAVLAGGSLGLLPIVSNNDLIITYTVAAHGKTLATFSYAENFTQATNIYSNQGLNQLDKKTMDWVMTTVDKFIADVSANTQVRELTSEYEFYFGAIK</sequence>
<gene>
    <name evidence="2" type="ordered locus">CJA_3694</name>
</gene>
<name>B3PHV1_CELJU</name>
<keyword evidence="1" id="KW-0732">Signal</keyword>
<feature type="chain" id="PRO_5002796612" description="Lipoprotein" evidence="1">
    <location>
        <begin position="22"/>
        <end position="180"/>
    </location>
</feature>
<evidence type="ECO:0000313" key="2">
    <source>
        <dbReference type="EMBL" id="ACE85720.1"/>
    </source>
</evidence>
<dbReference type="eggNOG" id="ENOG5032T2S">
    <property type="taxonomic scope" value="Bacteria"/>
</dbReference>
<dbReference type="HOGENOM" id="CLU_1516921_0_0_6"/>
<dbReference type="STRING" id="498211.CJA_3694"/>